<keyword evidence="3" id="KW-1185">Reference proteome</keyword>
<dbReference type="PANTHER" id="PTHR33121:SF70">
    <property type="entry name" value="SIGNALING PROTEIN YKOW"/>
    <property type="match status" value="1"/>
</dbReference>
<protein>
    <submittedName>
        <fullName evidence="2">EAL domain-containing protein</fullName>
    </submittedName>
</protein>
<dbReference type="Pfam" id="PF00563">
    <property type="entry name" value="EAL"/>
    <property type="match status" value="1"/>
</dbReference>
<dbReference type="SMART" id="SM00052">
    <property type="entry name" value="EAL"/>
    <property type="match status" value="1"/>
</dbReference>
<dbReference type="AlphaFoldDB" id="A0A975U8W4"/>
<dbReference type="CDD" id="cd01948">
    <property type="entry name" value="EAL"/>
    <property type="match status" value="1"/>
</dbReference>
<dbReference type="PANTHER" id="PTHR33121">
    <property type="entry name" value="CYCLIC DI-GMP PHOSPHODIESTERASE PDEF"/>
    <property type="match status" value="1"/>
</dbReference>
<accession>A0A975U8W4</accession>
<dbReference type="InterPro" id="IPR001633">
    <property type="entry name" value="EAL_dom"/>
</dbReference>
<dbReference type="GO" id="GO:0071111">
    <property type="term" value="F:cyclic-guanylate-specific phosphodiesterase activity"/>
    <property type="evidence" value="ECO:0007669"/>
    <property type="project" value="InterPro"/>
</dbReference>
<evidence type="ECO:0000313" key="2">
    <source>
        <dbReference type="EMBL" id="QXO17287.1"/>
    </source>
</evidence>
<reference evidence="2" key="1">
    <citation type="submission" date="2021-06" db="EMBL/GenBank/DDBJ databases">
        <title>Vibrio nov. sp., novel gut bacterium isolated from Yellow Sea oyster.</title>
        <authorList>
            <person name="Muhammad N."/>
            <person name="Nguyen T.H."/>
            <person name="Lee Y.-J."/>
            <person name="Ko J."/>
            <person name="Kim S.-G."/>
        </authorList>
    </citation>
    <scope>NUCLEOTIDE SEQUENCE</scope>
    <source>
        <strain evidence="2">OG9-811</strain>
    </source>
</reference>
<proteinExistence type="predicted"/>
<dbReference type="PROSITE" id="PS50883">
    <property type="entry name" value="EAL"/>
    <property type="match status" value="1"/>
</dbReference>
<dbReference type="RefSeq" id="WP_218562514.1">
    <property type="nucleotide sequence ID" value="NZ_CP076643.1"/>
</dbReference>
<dbReference type="InterPro" id="IPR050706">
    <property type="entry name" value="Cyclic-di-GMP_PDE-like"/>
</dbReference>
<evidence type="ECO:0000313" key="3">
    <source>
        <dbReference type="Proteomes" id="UP000694232"/>
    </source>
</evidence>
<dbReference type="EMBL" id="CP076643">
    <property type="protein sequence ID" value="QXO17287.1"/>
    <property type="molecule type" value="Genomic_DNA"/>
</dbReference>
<organism evidence="2 3">
    <name type="scientific">Vibrio ostreae</name>
    <dbReference type="NCBI Taxonomy" id="2841925"/>
    <lineage>
        <taxon>Bacteria</taxon>
        <taxon>Pseudomonadati</taxon>
        <taxon>Pseudomonadota</taxon>
        <taxon>Gammaproteobacteria</taxon>
        <taxon>Vibrionales</taxon>
        <taxon>Vibrionaceae</taxon>
        <taxon>Vibrio</taxon>
    </lineage>
</organism>
<gene>
    <name evidence="2" type="ORF">KNV97_18090</name>
</gene>
<feature type="domain" description="EAL" evidence="1">
    <location>
        <begin position="1"/>
        <end position="245"/>
    </location>
</feature>
<dbReference type="KEGG" id="vos:KNV97_18090"/>
<sequence>MAVEFEHINIAVQPIVNSITMEVISFEVLARWSDHKFGVVCPETFIEIAEKNGYINKLGMSVFSQALNYLVNFDKVSELKPLININVSILQIKNPNFFNEVKSLIKRFRLSPERIVLEITESYDIDDSRAIFKTLITLHHYGFKISIDDFGVSSTSILTLLHLPIYQVKLDKSFIKKAIETSFGLKLVAKLCEFCEESGVNVVAEGVETEMMYTKLKSAKVPYLQGYFFSKPCEPYMWLGKVKHE</sequence>
<dbReference type="Proteomes" id="UP000694232">
    <property type="component" value="Chromosome 1"/>
</dbReference>
<name>A0A975U8W4_9VIBR</name>
<evidence type="ECO:0000259" key="1">
    <source>
        <dbReference type="PROSITE" id="PS50883"/>
    </source>
</evidence>